<keyword evidence="15" id="KW-1185">Reference proteome</keyword>
<name>A0AAD4RA77_9BILA</name>
<evidence type="ECO:0000259" key="13">
    <source>
        <dbReference type="PROSITE" id="PS50089"/>
    </source>
</evidence>
<protein>
    <recommendedName>
        <fullName evidence="3 11">Zinc finger protein-like 1 homolog</fullName>
    </recommendedName>
</protein>
<evidence type="ECO:0000256" key="7">
    <source>
        <dbReference type="ARBA" id="ARBA00022833"/>
    </source>
</evidence>
<feature type="transmembrane region" description="Helical" evidence="11">
    <location>
        <begin position="249"/>
        <end position="267"/>
    </location>
</feature>
<dbReference type="InterPro" id="IPR013083">
    <property type="entry name" value="Znf_RING/FYVE/PHD"/>
</dbReference>
<dbReference type="PANTHER" id="PTHR12981">
    <property type="entry name" value="ZINC FINGER PROTEIN-LIKE 1"/>
    <property type="match status" value="1"/>
</dbReference>
<evidence type="ECO:0000256" key="11">
    <source>
        <dbReference type="RuleBase" id="RU369078"/>
    </source>
</evidence>
<proteinExistence type="inferred from homology"/>
<dbReference type="Gene3D" id="3.30.40.10">
    <property type="entry name" value="Zinc/RING finger domain, C3HC4 (zinc finger)"/>
    <property type="match status" value="1"/>
</dbReference>
<evidence type="ECO:0000256" key="9">
    <source>
        <dbReference type="ARBA" id="ARBA00023136"/>
    </source>
</evidence>
<evidence type="ECO:0000313" key="15">
    <source>
        <dbReference type="Proteomes" id="UP001201812"/>
    </source>
</evidence>
<evidence type="ECO:0000313" key="14">
    <source>
        <dbReference type="EMBL" id="KAI1720673.1"/>
    </source>
</evidence>
<gene>
    <name evidence="14" type="ORF">DdX_04916</name>
</gene>
<evidence type="ECO:0000256" key="6">
    <source>
        <dbReference type="ARBA" id="ARBA00022771"/>
    </source>
</evidence>
<keyword evidence="9 11" id="KW-0472">Membrane</keyword>
<evidence type="ECO:0000256" key="2">
    <source>
        <dbReference type="ARBA" id="ARBA00005561"/>
    </source>
</evidence>
<evidence type="ECO:0000256" key="5">
    <source>
        <dbReference type="ARBA" id="ARBA00022723"/>
    </source>
</evidence>
<sequence length="298" mass="33595">MGLCKCPKRKVTNLFCFEHRVNVCEYCLVANHESCVVQTYLSWLTDSDYDPSCLLCSDLLPSREPIRLKCFHVFHWDCLNARFAQLPNTTAPAGYKCPSCLDVVFPTANQSSPVVDLLRSKLETVNWARNGLGLQILPELESNSMTNSNLRPNASNFKPPHAEFPKTERSNRGSFSVNIEGNVETSVSDPFEGNTYARSKVANEQNSLKHNHRAPSMERLLQSDELGDSKYAKRTERGLRHKFARLPRSVKRILLALLVLAFIYLIISRMGSSNSSIPTDPMFDPHANPHIRVESNGE</sequence>
<reference evidence="14" key="1">
    <citation type="submission" date="2022-01" db="EMBL/GenBank/DDBJ databases">
        <title>Genome Sequence Resource for Two Populations of Ditylenchus destructor, the Migratory Endoparasitic Phytonematode.</title>
        <authorList>
            <person name="Zhang H."/>
            <person name="Lin R."/>
            <person name="Xie B."/>
        </authorList>
    </citation>
    <scope>NUCLEOTIDE SEQUENCE</scope>
    <source>
        <strain evidence="14">BazhouSP</strain>
    </source>
</reference>
<evidence type="ECO:0000256" key="4">
    <source>
        <dbReference type="ARBA" id="ARBA00022692"/>
    </source>
</evidence>
<keyword evidence="8 11" id="KW-1133">Transmembrane helix</keyword>
<feature type="compositionally biased region" description="Basic and acidic residues" evidence="12">
    <location>
        <begin position="160"/>
        <end position="171"/>
    </location>
</feature>
<keyword evidence="5 11" id="KW-0479">Metal-binding</keyword>
<dbReference type="InterPro" id="IPR058730">
    <property type="entry name" value="U-box_ZFPL1-like"/>
</dbReference>
<dbReference type="GO" id="GO:0005794">
    <property type="term" value="C:Golgi apparatus"/>
    <property type="evidence" value="ECO:0007669"/>
    <property type="project" value="TreeGrafter"/>
</dbReference>
<dbReference type="PROSITE" id="PS50089">
    <property type="entry name" value="ZF_RING_2"/>
    <property type="match status" value="1"/>
</dbReference>
<accession>A0AAD4RA77</accession>
<dbReference type="SUPFAM" id="SSF57850">
    <property type="entry name" value="RING/U-box"/>
    <property type="match status" value="1"/>
</dbReference>
<dbReference type="InterPro" id="IPR039043">
    <property type="entry name" value="ZFPL1"/>
</dbReference>
<feature type="region of interest" description="Disordered" evidence="12">
    <location>
        <begin position="276"/>
        <end position="298"/>
    </location>
</feature>
<organism evidence="14 15">
    <name type="scientific">Ditylenchus destructor</name>
    <dbReference type="NCBI Taxonomy" id="166010"/>
    <lineage>
        <taxon>Eukaryota</taxon>
        <taxon>Metazoa</taxon>
        <taxon>Ecdysozoa</taxon>
        <taxon>Nematoda</taxon>
        <taxon>Chromadorea</taxon>
        <taxon>Rhabditida</taxon>
        <taxon>Tylenchina</taxon>
        <taxon>Tylenchomorpha</taxon>
        <taxon>Sphaerularioidea</taxon>
        <taxon>Anguinidae</taxon>
        <taxon>Anguininae</taxon>
        <taxon>Ditylenchus</taxon>
    </lineage>
</organism>
<comment type="similarity">
    <text evidence="2 11">Belongs to the ZFPL1 family.</text>
</comment>
<dbReference type="InterPro" id="IPR058731">
    <property type="entry name" value="Znf-B_box_ZFPL1-like"/>
</dbReference>
<evidence type="ECO:0000256" key="3">
    <source>
        <dbReference type="ARBA" id="ARBA00013701"/>
    </source>
</evidence>
<evidence type="ECO:0000256" key="1">
    <source>
        <dbReference type="ARBA" id="ARBA00004167"/>
    </source>
</evidence>
<dbReference type="GO" id="GO:0016020">
    <property type="term" value="C:membrane"/>
    <property type="evidence" value="ECO:0007669"/>
    <property type="project" value="UniProtKB-SubCell"/>
</dbReference>
<dbReference type="GO" id="GO:0008270">
    <property type="term" value="F:zinc ion binding"/>
    <property type="evidence" value="ECO:0007669"/>
    <property type="project" value="UniProtKB-UniRule"/>
</dbReference>
<evidence type="ECO:0000256" key="10">
    <source>
        <dbReference type="PROSITE-ProRule" id="PRU00175"/>
    </source>
</evidence>
<dbReference type="Pfam" id="PF25993">
    <property type="entry name" value="zf-B_box_ZFPL1"/>
    <property type="match status" value="1"/>
</dbReference>
<feature type="domain" description="RING-type" evidence="13">
    <location>
        <begin position="53"/>
        <end position="100"/>
    </location>
</feature>
<evidence type="ECO:0000256" key="8">
    <source>
        <dbReference type="ARBA" id="ARBA00022989"/>
    </source>
</evidence>
<dbReference type="Proteomes" id="UP001201812">
    <property type="component" value="Unassembled WGS sequence"/>
</dbReference>
<dbReference type="EMBL" id="JAKKPZ010000005">
    <property type="protein sequence ID" value="KAI1720673.1"/>
    <property type="molecule type" value="Genomic_DNA"/>
</dbReference>
<evidence type="ECO:0000256" key="12">
    <source>
        <dbReference type="SAM" id="MobiDB-lite"/>
    </source>
</evidence>
<keyword evidence="7 11" id="KW-0862">Zinc</keyword>
<keyword evidence="4 11" id="KW-0812">Transmembrane</keyword>
<comment type="caution">
    <text evidence="14">The sequence shown here is derived from an EMBL/GenBank/DDBJ whole genome shotgun (WGS) entry which is preliminary data.</text>
</comment>
<dbReference type="CDD" id="cd16487">
    <property type="entry name" value="mRING-H2-C3DHC3_ZFPL1"/>
    <property type="match status" value="1"/>
</dbReference>
<dbReference type="PANTHER" id="PTHR12981:SF0">
    <property type="entry name" value="ZINC FINGER PROTEIN-LIKE 1"/>
    <property type="match status" value="1"/>
</dbReference>
<keyword evidence="6 10" id="KW-0863">Zinc-finger</keyword>
<dbReference type="AlphaFoldDB" id="A0AAD4RA77"/>
<dbReference type="SMART" id="SM00184">
    <property type="entry name" value="RING"/>
    <property type="match status" value="1"/>
</dbReference>
<comment type="subcellular location">
    <subcellularLocation>
        <location evidence="1 11">Membrane</location>
        <topology evidence="1 11">Single-pass membrane protein</topology>
    </subcellularLocation>
</comment>
<dbReference type="Pfam" id="PF25998">
    <property type="entry name" value="U-box_ZFPL1"/>
    <property type="match status" value="1"/>
</dbReference>
<feature type="region of interest" description="Disordered" evidence="12">
    <location>
        <begin position="155"/>
        <end position="174"/>
    </location>
</feature>
<dbReference type="InterPro" id="IPR001841">
    <property type="entry name" value="Znf_RING"/>
</dbReference>